<dbReference type="EMBL" id="PDJD01000001">
    <property type="protein sequence ID" value="PFG21216.1"/>
    <property type="molecule type" value="Genomic_DNA"/>
</dbReference>
<dbReference type="Proteomes" id="UP000224915">
    <property type="component" value="Unassembled WGS sequence"/>
</dbReference>
<sequence>MQDKVVSRTAMAVTLVVVLGANLLIDSTTEVSMWVRWLIAIALGIGASIATTAIMQRVRGPRE</sequence>
<evidence type="ECO:0000256" key="1">
    <source>
        <dbReference type="SAM" id="Phobius"/>
    </source>
</evidence>
<organism evidence="2 3">
    <name type="scientific">Serinibacter salmoneus</name>
    <dbReference type="NCBI Taxonomy" id="556530"/>
    <lineage>
        <taxon>Bacteria</taxon>
        <taxon>Bacillati</taxon>
        <taxon>Actinomycetota</taxon>
        <taxon>Actinomycetes</taxon>
        <taxon>Micrococcales</taxon>
        <taxon>Beutenbergiaceae</taxon>
        <taxon>Serinibacter</taxon>
    </lineage>
</organism>
<gene>
    <name evidence="2" type="ORF">ATL40_2839</name>
</gene>
<dbReference type="AlphaFoldDB" id="A0A2A9D4G2"/>
<keyword evidence="3" id="KW-1185">Reference proteome</keyword>
<protein>
    <submittedName>
        <fullName evidence="2">Uncharacterized protein</fullName>
    </submittedName>
</protein>
<reference evidence="2 3" key="1">
    <citation type="submission" date="2017-10" db="EMBL/GenBank/DDBJ databases">
        <title>Sequencing the genomes of 1000 actinobacteria strains.</title>
        <authorList>
            <person name="Klenk H.-P."/>
        </authorList>
    </citation>
    <scope>NUCLEOTIDE SEQUENCE [LARGE SCALE GENOMIC DNA]</scope>
    <source>
        <strain evidence="2 3">DSM 21801</strain>
    </source>
</reference>
<name>A0A2A9D4G2_9MICO</name>
<feature type="transmembrane region" description="Helical" evidence="1">
    <location>
        <begin position="37"/>
        <end position="55"/>
    </location>
</feature>
<dbReference type="RefSeq" id="WP_098470080.1">
    <property type="nucleotide sequence ID" value="NZ_PDJD01000001.1"/>
</dbReference>
<keyword evidence="1" id="KW-1133">Transmembrane helix</keyword>
<keyword evidence="1" id="KW-0812">Transmembrane</keyword>
<keyword evidence="1" id="KW-0472">Membrane</keyword>
<proteinExistence type="predicted"/>
<evidence type="ECO:0000313" key="3">
    <source>
        <dbReference type="Proteomes" id="UP000224915"/>
    </source>
</evidence>
<feature type="transmembrane region" description="Helical" evidence="1">
    <location>
        <begin position="5"/>
        <end position="25"/>
    </location>
</feature>
<accession>A0A2A9D4G2</accession>
<evidence type="ECO:0000313" key="2">
    <source>
        <dbReference type="EMBL" id="PFG21216.1"/>
    </source>
</evidence>
<comment type="caution">
    <text evidence="2">The sequence shown here is derived from an EMBL/GenBank/DDBJ whole genome shotgun (WGS) entry which is preliminary data.</text>
</comment>